<dbReference type="EMBL" id="JARJCM010000014">
    <property type="protein sequence ID" value="KAJ7042078.1"/>
    <property type="molecule type" value="Genomic_DNA"/>
</dbReference>
<feature type="compositionally biased region" description="Polar residues" evidence="1">
    <location>
        <begin position="176"/>
        <end position="185"/>
    </location>
</feature>
<gene>
    <name evidence="2" type="ORF">C8F04DRAFT_1078224</name>
</gene>
<dbReference type="AlphaFoldDB" id="A0AAD6TD23"/>
<reference evidence="2" key="1">
    <citation type="submission" date="2023-03" db="EMBL/GenBank/DDBJ databases">
        <title>Massive genome expansion in bonnet fungi (Mycena s.s.) driven by repeated elements and novel gene families across ecological guilds.</title>
        <authorList>
            <consortium name="Lawrence Berkeley National Laboratory"/>
            <person name="Harder C.B."/>
            <person name="Miyauchi S."/>
            <person name="Viragh M."/>
            <person name="Kuo A."/>
            <person name="Thoen E."/>
            <person name="Andreopoulos B."/>
            <person name="Lu D."/>
            <person name="Skrede I."/>
            <person name="Drula E."/>
            <person name="Henrissat B."/>
            <person name="Morin E."/>
            <person name="Kohler A."/>
            <person name="Barry K."/>
            <person name="LaButti K."/>
            <person name="Morin E."/>
            <person name="Salamov A."/>
            <person name="Lipzen A."/>
            <person name="Mereny Z."/>
            <person name="Hegedus B."/>
            <person name="Baldrian P."/>
            <person name="Stursova M."/>
            <person name="Weitz H."/>
            <person name="Taylor A."/>
            <person name="Grigoriev I.V."/>
            <person name="Nagy L.G."/>
            <person name="Martin F."/>
            <person name="Kauserud H."/>
        </authorList>
    </citation>
    <scope>NUCLEOTIDE SEQUENCE</scope>
    <source>
        <strain evidence="2">CBHHK200</strain>
    </source>
</reference>
<sequence length="288" mass="32272">MTPNTLSHRGMDAWLQSPDETRLQFSGPALVEDNTITVVIEVENPKSYHLEWCKSSGATAMNAWCEIFRPIGKSRTRIGRIANGSMAADSPATQSCSSRDQLELPLNRDAWLWSPRSGEGFVSLEIRRMRKPAHETVQKEESKYVVYETPVDMIDDPDTGMPPYIIFRFEFKQRARSSNPQSAPTSEHGDRRISGPESRASTSDPSPPPLTSVLAKSHKSSSAQSQGDNNKGEGSSNINRSPSSQEREHKRARYDQLMQEAREDTIAQAKKLEEEKAECRRLDVCFAS</sequence>
<name>A0AAD6TD23_9AGAR</name>
<evidence type="ECO:0000256" key="1">
    <source>
        <dbReference type="SAM" id="MobiDB-lite"/>
    </source>
</evidence>
<proteinExistence type="predicted"/>
<feature type="region of interest" description="Disordered" evidence="1">
    <location>
        <begin position="174"/>
        <end position="257"/>
    </location>
</feature>
<dbReference type="Proteomes" id="UP001218188">
    <property type="component" value="Unassembled WGS sequence"/>
</dbReference>
<protein>
    <submittedName>
        <fullName evidence="2">Uncharacterized protein</fullName>
    </submittedName>
</protein>
<accession>A0AAD6TD23</accession>
<comment type="caution">
    <text evidence="2">The sequence shown here is derived from an EMBL/GenBank/DDBJ whole genome shotgun (WGS) entry which is preliminary data.</text>
</comment>
<evidence type="ECO:0000313" key="3">
    <source>
        <dbReference type="Proteomes" id="UP001218188"/>
    </source>
</evidence>
<organism evidence="2 3">
    <name type="scientific">Mycena alexandri</name>
    <dbReference type="NCBI Taxonomy" id="1745969"/>
    <lineage>
        <taxon>Eukaryota</taxon>
        <taxon>Fungi</taxon>
        <taxon>Dikarya</taxon>
        <taxon>Basidiomycota</taxon>
        <taxon>Agaricomycotina</taxon>
        <taxon>Agaricomycetes</taxon>
        <taxon>Agaricomycetidae</taxon>
        <taxon>Agaricales</taxon>
        <taxon>Marasmiineae</taxon>
        <taxon>Mycenaceae</taxon>
        <taxon>Mycena</taxon>
    </lineage>
</organism>
<keyword evidence="3" id="KW-1185">Reference proteome</keyword>
<feature type="compositionally biased region" description="Polar residues" evidence="1">
    <location>
        <begin position="227"/>
        <end position="244"/>
    </location>
</feature>
<evidence type="ECO:0000313" key="2">
    <source>
        <dbReference type="EMBL" id="KAJ7042078.1"/>
    </source>
</evidence>